<keyword evidence="5 7" id="KW-0479">Metal-binding</keyword>
<keyword evidence="4 7" id="KW-0963">Cytoplasm</keyword>
<evidence type="ECO:0000256" key="3">
    <source>
        <dbReference type="ARBA" id="ARBA00020082"/>
    </source>
</evidence>
<dbReference type="EMBL" id="CP045699">
    <property type="protein sequence ID" value="QGA65981.1"/>
    <property type="molecule type" value="Genomic_DNA"/>
</dbReference>
<comment type="similarity">
    <text evidence="2 7">Belongs to the SprT family.</text>
</comment>
<evidence type="ECO:0000256" key="5">
    <source>
        <dbReference type="ARBA" id="ARBA00022723"/>
    </source>
</evidence>
<dbReference type="PANTHER" id="PTHR38773">
    <property type="entry name" value="PROTEIN SPRT"/>
    <property type="match status" value="1"/>
</dbReference>
<gene>
    <name evidence="7" type="primary">sprT</name>
    <name evidence="9" type="ORF">GFB47_02380</name>
</gene>
<comment type="subcellular location">
    <subcellularLocation>
        <location evidence="1 7">Cytoplasm</location>
    </subcellularLocation>
</comment>
<name>A0A5Q0TH53_9VIBR</name>
<keyword evidence="9" id="KW-0645">Protease</keyword>
<keyword evidence="6 7" id="KW-0862">Zinc</keyword>
<dbReference type="GO" id="GO:0006950">
    <property type="term" value="P:response to stress"/>
    <property type="evidence" value="ECO:0007669"/>
    <property type="project" value="UniProtKB-ARBA"/>
</dbReference>
<dbReference type="GO" id="GO:0005737">
    <property type="term" value="C:cytoplasm"/>
    <property type="evidence" value="ECO:0007669"/>
    <property type="project" value="UniProtKB-SubCell"/>
</dbReference>
<evidence type="ECO:0000256" key="6">
    <source>
        <dbReference type="ARBA" id="ARBA00022833"/>
    </source>
</evidence>
<dbReference type="GO" id="GO:0008237">
    <property type="term" value="F:metallopeptidase activity"/>
    <property type="evidence" value="ECO:0007669"/>
    <property type="project" value="UniProtKB-KW"/>
</dbReference>
<dbReference type="Pfam" id="PF10263">
    <property type="entry name" value="SprT-like"/>
    <property type="match status" value="1"/>
</dbReference>
<evidence type="ECO:0000259" key="8">
    <source>
        <dbReference type="SMART" id="SM00731"/>
    </source>
</evidence>
<dbReference type="Proteomes" id="UP000348942">
    <property type="component" value="Chromosome 1"/>
</dbReference>
<dbReference type="NCBIfam" id="NF003421">
    <property type="entry name" value="PRK04860.1"/>
    <property type="match status" value="1"/>
</dbReference>
<dbReference type="GO" id="GO:0006508">
    <property type="term" value="P:proteolysis"/>
    <property type="evidence" value="ECO:0007669"/>
    <property type="project" value="UniProtKB-KW"/>
</dbReference>
<comment type="cofactor">
    <cofactor evidence="7">
        <name>Zn(2+)</name>
        <dbReference type="ChEBI" id="CHEBI:29105"/>
    </cofactor>
    <text evidence="7">Binds 1 zinc ion.</text>
</comment>
<dbReference type="GO" id="GO:0008270">
    <property type="term" value="F:zinc ion binding"/>
    <property type="evidence" value="ECO:0007669"/>
    <property type="project" value="UniProtKB-UniRule"/>
</dbReference>
<keyword evidence="9" id="KW-0482">Metalloprotease</keyword>
<protein>
    <recommendedName>
        <fullName evidence="3 7">Protein SprT</fullName>
    </recommendedName>
</protein>
<accession>A0A5Q0TH53</accession>
<feature type="binding site" evidence="7">
    <location>
        <position position="82"/>
    </location>
    <ligand>
        <name>Zn(2+)</name>
        <dbReference type="ChEBI" id="CHEBI:29105"/>
    </ligand>
</feature>
<organism evidence="9 10">
    <name type="scientific">Vibrio algicola</name>
    <dbReference type="NCBI Taxonomy" id="2662262"/>
    <lineage>
        <taxon>Bacteria</taxon>
        <taxon>Pseudomonadati</taxon>
        <taxon>Pseudomonadota</taxon>
        <taxon>Gammaproteobacteria</taxon>
        <taxon>Vibrionales</taxon>
        <taxon>Vibrionaceae</taxon>
        <taxon>Vibrio</taxon>
    </lineage>
</organism>
<dbReference type="HAMAP" id="MF_00746">
    <property type="entry name" value="SprT"/>
    <property type="match status" value="1"/>
</dbReference>
<keyword evidence="9" id="KW-0378">Hydrolase</keyword>
<keyword evidence="10" id="KW-1185">Reference proteome</keyword>
<evidence type="ECO:0000313" key="10">
    <source>
        <dbReference type="Proteomes" id="UP000348942"/>
    </source>
</evidence>
<dbReference type="SMART" id="SM00731">
    <property type="entry name" value="SprT"/>
    <property type="match status" value="1"/>
</dbReference>
<dbReference type="InterPro" id="IPR023483">
    <property type="entry name" value="Uncharacterised_SprT"/>
</dbReference>
<feature type="domain" description="SprT-like" evidence="8">
    <location>
        <begin position="16"/>
        <end position="165"/>
    </location>
</feature>
<evidence type="ECO:0000313" key="9">
    <source>
        <dbReference type="EMBL" id="QGA65981.1"/>
    </source>
</evidence>
<dbReference type="RefSeq" id="WP_153448118.1">
    <property type="nucleotide sequence ID" value="NZ_CP045699.1"/>
</dbReference>
<feature type="active site" evidence="7">
    <location>
        <position position="79"/>
    </location>
</feature>
<proteinExistence type="inferred from homology"/>
<sequence>MAGRDIPAALLQQINQTVQHCMHKAEQVLDEKFDPPSVHYNVRGKVAGKAYLQSWEIRLNPTLLLENQSAFLHQVIPHEIAHLLTYHQFGRVRPHGKEWQAIMLKVFQLNPDTRHQFDVSSVQGRTFSYQCQCRQYDLSIRRHNKVMRNQAQYHCLECKQQLQLKSECN</sequence>
<dbReference type="InterPro" id="IPR006640">
    <property type="entry name" value="SprT-like_domain"/>
</dbReference>
<evidence type="ECO:0000256" key="1">
    <source>
        <dbReference type="ARBA" id="ARBA00004496"/>
    </source>
</evidence>
<feature type="binding site" evidence="7">
    <location>
        <position position="78"/>
    </location>
    <ligand>
        <name>Zn(2+)</name>
        <dbReference type="ChEBI" id="CHEBI:29105"/>
    </ligand>
</feature>
<evidence type="ECO:0000256" key="4">
    <source>
        <dbReference type="ARBA" id="ARBA00022490"/>
    </source>
</evidence>
<reference evidence="9 10" key="1">
    <citation type="submission" date="2019-10" db="EMBL/GenBank/DDBJ databases">
        <title>Vibrio sp. nov., isolated from Coralline algae surface.</title>
        <authorList>
            <person name="Geng Y."/>
            <person name="Zhang X."/>
        </authorList>
    </citation>
    <scope>NUCLEOTIDE SEQUENCE [LARGE SCALE GENOMIC DNA]</scope>
    <source>
        <strain evidence="9 10">SM1977</strain>
    </source>
</reference>
<evidence type="ECO:0000256" key="2">
    <source>
        <dbReference type="ARBA" id="ARBA00006591"/>
    </source>
</evidence>
<dbReference type="AlphaFoldDB" id="A0A5Q0TH53"/>
<evidence type="ECO:0000256" key="7">
    <source>
        <dbReference type="HAMAP-Rule" id="MF_00746"/>
    </source>
</evidence>
<dbReference type="PANTHER" id="PTHR38773:SF1">
    <property type="entry name" value="PROTEIN SPRT"/>
    <property type="match status" value="1"/>
</dbReference>